<evidence type="ECO:0000313" key="2">
    <source>
        <dbReference type="EMBL" id="GHP04173.1"/>
    </source>
</evidence>
<dbReference type="AlphaFoldDB" id="A0A830HCG0"/>
<feature type="region of interest" description="Disordered" evidence="1">
    <location>
        <begin position="1"/>
        <end position="34"/>
    </location>
</feature>
<feature type="compositionally biased region" description="Low complexity" evidence="1">
    <location>
        <begin position="24"/>
        <end position="34"/>
    </location>
</feature>
<name>A0A830HCG0_9CHLO</name>
<dbReference type="EMBL" id="BNJQ01000007">
    <property type="protein sequence ID" value="GHP04173.1"/>
    <property type="molecule type" value="Genomic_DNA"/>
</dbReference>
<reference evidence="2" key="1">
    <citation type="submission" date="2020-10" db="EMBL/GenBank/DDBJ databases">
        <title>Unveiling of a novel bifunctional photoreceptor, Dualchrome1, isolated from a cosmopolitan green alga.</title>
        <authorList>
            <person name="Suzuki S."/>
            <person name="Kawachi M."/>
        </authorList>
    </citation>
    <scope>NUCLEOTIDE SEQUENCE</scope>
    <source>
        <strain evidence="2">NIES 2893</strain>
    </source>
</reference>
<accession>A0A830HCG0</accession>
<sequence>MASTSGHASSAGKQPPRSDKVLPASSLLSSSSATGASGERLKFHVPLRQGADPDVKDASHMAKNFEAEYVARYLESVGAGTTKVTTAYVNKHCPFKAAKLKTNLRANGAVADELSIEAPQLQQTVRVGAGRARPMDVYNTGTLMDVPESPQLVTPAGSKEVFANVHGNKDEVRMGGQDEDENMFAKYALKFCFPFNKLARDRLERMKAFEKKSNSGDDKTRKLAIHRELARGLRRPQATYMRDTLNAFETHLQQWVKGLKPNALKGRVTRAEIEETSALLRHEHTAALFDNVADFLYASVVAPVSNSYNSHANAGTEESEERQRSRMLLIQQGAAALERRCRESRGLLFFAYPSILVCLRAAIEMLFNAAFPLFFDSPDGATALYKMHDCITSAFDANGYFESVPTIQSDSQSMRALSKLGRRAHQPPRAHFGDVSAALRTAMGTPMSANARVMMSNGVDGARLTLMKSTRTAESSVVYESARHSLTKVHRLRLFSEATGRGPATVPKLGRNTKKT</sequence>
<keyword evidence="3" id="KW-1185">Reference proteome</keyword>
<evidence type="ECO:0000313" key="3">
    <source>
        <dbReference type="Proteomes" id="UP000660262"/>
    </source>
</evidence>
<feature type="compositionally biased region" description="Polar residues" evidence="1">
    <location>
        <begin position="1"/>
        <end position="12"/>
    </location>
</feature>
<comment type="caution">
    <text evidence="2">The sequence shown here is derived from an EMBL/GenBank/DDBJ whole genome shotgun (WGS) entry which is preliminary data.</text>
</comment>
<organism evidence="2 3">
    <name type="scientific">Pycnococcus provasolii</name>
    <dbReference type="NCBI Taxonomy" id="41880"/>
    <lineage>
        <taxon>Eukaryota</taxon>
        <taxon>Viridiplantae</taxon>
        <taxon>Chlorophyta</taxon>
        <taxon>Pseudoscourfieldiophyceae</taxon>
        <taxon>Pseudoscourfieldiales</taxon>
        <taxon>Pycnococcaceae</taxon>
        <taxon>Pycnococcus</taxon>
    </lineage>
</organism>
<protein>
    <submittedName>
        <fullName evidence="2">Uncharacterized protein</fullName>
    </submittedName>
</protein>
<dbReference type="Proteomes" id="UP000660262">
    <property type="component" value="Unassembled WGS sequence"/>
</dbReference>
<gene>
    <name evidence="2" type="ORF">PPROV_000292700</name>
</gene>
<evidence type="ECO:0000256" key="1">
    <source>
        <dbReference type="SAM" id="MobiDB-lite"/>
    </source>
</evidence>
<proteinExistence type="predicted"/>